<protein>
    <submittedName>
        <fullName evidence="2">Basic tail secreted protein</fullName>
    </submittedName>
</protein>
<dbReference type="AlphaFoldDB" id="A0A131YQH2"/>
<dbReference type="EMBL" id="GEDV01007054">
    <property type="protein sequence ID" value="JAP81503.1"/>
    <property type="molecule type" value="Transcribed_RNA"/>
</dbReference>
<organism evidence="2">
    <name type="scientific">Rhipicephalus appendiculatus</name>
    <name type="common">Brown ear tick</name>
    <dbReference type="NCBI Taxonomy" id="34631"/>
    <lineage>
        <taxon>Eukaryota</taxon>
        <taxon>Metazoa</taxon>
        <taxon>Ecdysozoa</taxon>
        <taxon>Arthropoda</taxon>
        <taxon>Chelicerata</taxon>
        <taxon>Arachnida</taxon>
        <taxon>Acari</taxon>
        <taxon>Parasitiformes</taxon>
        <taxon>Ixodida</taxon>
        <taxon>Ixodoidea</taxon>
        <taxon>Ixodidae</taxon>
        <taxon>Rhipicephalinae</taxon>
        <taxon>Rhipicephalus</taxon>
        <taxon>Rhipicephalus</taxon>
    </lineage>
</organism>
<keyword evidence="1" id="KW-0732">Signal</keyword>
<evidence type="ECO:0000256" key="1">
    <source>
        <dbReference type="SAM" id="SignalP"/>
    </source>
</evidence>
<reference evidence="2" key="1">
    <citation type="journal article" date="2016" name="Ticks Tick Borne Dis.">
        <title>De novo assembly and annotation of the salivary gland transcriptome of Rhipicephalus appendiculatus male and female ticks during blood feeding.</title>
        <authorList>
            <person name="de Castro M.H."/>
            <person name="de Klerk D."/>
            <person name="Pienaar R."/>
            <person name="Latif A.A."/>
            <person name="Rees D.J."/>
            <person name="Mans B.J."/>
        </authorList>
    </citation>
    <scope>NUCLEOTIDE SEQUENCE</scope>
    <source>
        <tissue evidence="2">Salivary glands</tissue>
    </source>
</reference>
<accession>A0A131YQH2</accession>
<name>A0A131YQH2_RHIAP</name>
<feature type="chain" id="PRO_5007285777" evidence="1">
    <location>
        <begin position="22"/>
        <end position="256"/>
    </location>
</feature>
<evidence type="ECO:0000313" key="2">
    <source>
        <dbReference type="EMBL" id="JAP81503.1"/>
    </source>
</evidence>
<sequence>MWTFTQFCAILFVLTSNYGTSQRYWPPSCEVILAPNYPRKNCYYRCITANRQWFKGTLQDGTPCVMGKFPGRKGQCIRGVCTTLEDEGPKFNSTINQRCDGHYNGKGYAPKCVYKCTRSGKQTQMKYHDGTPCVVLEQDEERVISAGICLKGVCTPHYSLEKTYPTMMKKVFPLRLHKCVDKDHYGRNILGSCYYYCQRNSQWFFGHYMSTYNSACEMVGPGRFSGYCCEGKCIRQANCGQDVDDMTARLGSNNNI</sequence>
<proteinExistence type="predicted"/>
<feature type="signal peptide" evidence="1">
    <location>
        <begin position="1"/>
        <end position="21"/>
    </location>
</feature>